<accession>A0A1Y3BG47</accession>
<evidence type="ECO:0000313" key="2">
    <source>
        <dbReference type="EMBL" id="OTF79832.1"/>
    </source>
</evidence>
<dbReference type="Proteomes" id="UP000194236">
    <property type="component" value="Unassembled WGS sequence"/>
</dbReference>
<feature type="transmembrane region" description="Helical" evidence="1">
    <location>
        <begin position="16"/>
        <end position="39"/>
    </location>
</feature>
<dbReference type="EMBL" id="MUJZ01021163">
    <property type="protein sequence ID" value="OTF79832.1"/>
    <property type="molecule type" value="Genomic_DNA"/>
</dbReference>
<evidence type="ECO:0000256" key="1">
    <source>
        <dbReference type="SAM" id="Phobius"/>
    </source>
</evidence>
<evidence type="ECO:0000313" key="3">
    <source>
        <dbReference type="Proteomes" id="UP000194236"/>
    </source>
</evidence>
<organism evidence="2 3">
    <name type="scientific">Euroglyphus maynei</name>
    <name type="common">Mayne's house dust mite</name>
    <dbReference type="NCBI Taxonomy" id="6958"/>
    <lineage>
        <taxon>Eukaryota</taxon>
        <taxon>Metazoa</taxon>
        <taxon>Ecdysozoa</taxon>
        <taxon>Arthropoda</taxon>
        <taxon>Chelicerata</taxon>
        <taxon>Arachnida</taxon>
        <taxon>Acari</taxon>
        <taxon>Acariformes</taxon>
        <taxon>Sarcoptiformes</taxon>
        <taxon>Astigmata</taxon>
        <taxon>Psoroptidia</taxon>
        <taxon>Analgoidea</taxon>
        <taxon>Pyroglyphidae</taxon>
        <taxon>Pyroglyphinae</taxon>
        <taxon>Euroglyphus</taxon>
    </lineage>
</organism>
<sequence length="95" mass="11198">MVIRLSLKLSSEMKKMMFLVVMVVVAAAVYHQVLTMLVLKMNDKIVIQVKWFLAVRTMAWMVFVHLQHIVMHNTVILMIINRIFVNMLELVRMII</sequence>
<name>A0A1Y3BG47_EURMA</name>
<comment type="caution">
    <text evidence="2">The sequence shown here is derived from an EMBL/GenBank/DDBJ whole genome shotgun (WGS) entry which is preliminary data.</text>
</comment>
<gene>
    <name evidence="2" type="ORF">BLA29_013970</name>
</gene>
<reference evidence="2 3" key="1">
    <citation type="submission" date="2017-03" db="EMBL/GenBank/DDBJ databases">
        <title>Genome Survey of Euroglyphus maynei.</title>
        <authorList>
            <person name="Arlian L.G."/>
            <person name="Morgan M.S."/>
            <person name="Rider S.D."/>
        </authorList>
    </citation>
    <scope>NUCLEOTIDE SEQUENCE [LARGE SCALE GENOMIC DNA]</scope>
    <source>
        <strain evidence="2">Arlian Lab</strain>
        <tissue evidence="2">Whole body</tissue>
    </source>
</reference>
<keyword evidence="1" id="KW-0812">Transmembrane</keyword>
<keyword evidence="1" id="KW-0472">Membrane</keyword>
<protein>
    <submittedName>
        <fullName evidence="2">Uncharacterized protein</fullName>
    </submittedName>
</protein>
<proteinExistence type="predicted"/>
<keyword evidence="3" id="KW-1185">Reference proteome</keyword>
<feature type="non-terminal residue" evidence="2">
    <location>
        <position position="95"/>
    </location>
</feature>
<keyword evidence="1" id="KW-1133">Transmembrane helix</keyword>
<dbReference type="AlphaFoldDB" id="A0A1Y3BG47"/>